<keyword evidence="1" id="KW-0812">Transmembrane</keyword>
<feature type="transmembrane region" description="Helical" evidence="1">
    <location>
        <begin position="119"/>
        <end position="137"/>
    </location>
</feature>
<dbReference type="EMBL" id="SMFL01000006">
    <property type="protein sequence ID" value="TDE13612.1"/>
    <property type="molecule type" value="Genomic_DNA"/>
</dbReference>
<keyword evidence="3" id="KW-1185">Reference proteome</keyword>
<dbReference type="OrthoDB" id="5524812at2"/>
<evidence type="ECO:0000313" key="2">
    <source>
        <dbReference type="EMBL" id="TDE13612.1"/>
    </source>
</evidence>
<organism evidence="2 3">
    <name type="scientific">Dyadobacter psychrotolerans</name>
    <dbReference type="NCBI Taxonomy" id="2541721"/>
    <lineage>
        <taxon>Bacteria</taxon>
        <taxon>Pseudomonadati</taxon>
        <taxon>Bacteroidota</taxon>
        <taxon>Cytophagia</taxon>
        <taxon>Cytophagales</taxon>
        <taxon>Spirosomataceae</taxon>
        <taxon>Dyadobacter</taxon>
    </lineage>
</organism>
<proteinExistence type="predicted"/>
<sequence>MGISARLDKIHLQAKSNKWMNYFAIFLRVILAYGFIASGMVKILGERFAVGLSANHPMGQYLVALHHTGFYYTFIGVVQVIAALLLVIPRTVILGALIYFPVILNIFMLSYAVRFEGSAFTSPLMMLACLYLILWNYDKIKYILPFDHSNAPHIITVPKTLNKTFPIKFFLGTAAIIVAVILFSIFGWQIAPRNNLRDCNSQFAGTNRTKAGAIFCDCIHKQGLPLNNSMELYDKAPNDAMVKK</sequence>
<keyword evidence="1" id="KW-0472">Membrane</keyword>
<dbReference type="RefSeq" id="WP_131959489.1">
    <property type="nucleotide sequence ID" value="NZ_SMFL01000006.1"/>
</dbReference>
<gene>
    <name evidence="2" type="ORF">E0F88_17035</name>
</gene>
<feature type="transmembrane region" description="Helical" evidence="1">
    <location>
        <begin position="61"/>
        <end position="85"/>
    </location>
</feature>
<reference evidence="2 3" key="1">
    <citation type="submission" date="2019-03" db="EMBL/GenBank/DDBJ databases">
        <title>Dyadobacter AR-3-6 sp. nov., isolated from arctic soil.</title>
        <authorList>
            <person name="Chaudhary D.K."/>
        </authorList>
    </citation>
    <scope>NUCLEOTIDE SEQUENCE [LARGE SCALE GENOMIC DNA]</scope>
    <source>
        <strain evidence="2 3">AR-3-6</strain>
    </source>
</reference>
<name>A0A4R5DHP3_9BACT</name>
<feature type="transmembrane region" description="Helical" evidence="1">
    <location>
        <begin position="169"/>
        <end position="191"/>
    </location>
</feature>
<evidence type="ECO:0000256" key="1">
    <source>
        <dbReference type="SAM" id="Phobius"/>
    </source>
</evidence>
<accession>A0A4R5DHP3</accession>
<dbReference type="Proteomes" id="UP000294850">
    <property type="component" value="Unassembled WGS sequence"/>
</dbReference>
<protein>
    <submittedName>
        <fullName evidence="2">DoxX family protein</fullName>
    </submittedName>
</protein>
<feature type="transmembrane region" description="Helical" evidence="1">
    <location>
        <begin position="92"/>
        <end position="113"/>
    </location>
</feature>
<evidence type="ECO:0000313" key="3">
    <source>
        <dbReference type="Proteomes" id="UP000294850"/>
    </source>
</evidence>
<feature type="transmembrane region" description="Helical" evidence="1">
    <location>
        <begin position="21"/>
        <end position="41"/>
    </location>
</feature>
<comment type="caution">
    <text evidence="2">The sequence shown here is derived from an EMBL/GenBank/DDBJ whole genome shotgun (WGS) entry which is preliminary data.</text>
</comment>
<keyword evidence="1" id="KW-1133">Transmembrane helix</keyword>
<dbReference type="AlphaFoldDB" id="A0A4R5DHP3"/>